<dbReference type="GO" id="GO:0032790">
    <property type="term" value="P:ribosome disassembly"/>
    <property type="evidence" value="ECO:0007669"/>
    <property type="project" value="TreeGrafter"/>
</dbReference>
<dbReference type="InterPro" id="IPR005225">
    <property type="entry name" value="Small_GTP-bd"/>
</dbReference>
<keyword evidence="4" id="KW-0648">Protein biosynthesis</keyword>
<feature type="domain" description="Tr-type G" evidence="3">
    <location>
        <begin position="19"/>
        <end position="293"/>
    </location>
</feature>
<dbReference type="NCBIfam" id="TIGR00231">
    <property type="entry name" value="small_GTP"/>
    <property type="match status" value="1"/>
</dbReference>
<dbReference type="SMART" id="SM00838">
    <property type="entry name" value="EFG_C"/>
    <property type="match status" value="1"/>
</dbReference>
<gene>
    <name evidence="4" type="ORF">AVDCRST_MAG07-1854</name>
</gene>
<dbReference type="SMART" id="SM00889">
    <property type="entry name" value="EFG_IV"/>
    <property type="match status" value="1"/>
</dbReference>
<accession>A0A6J4LFW5</accession>
<dbReference type="Gene3D" id="3.40.50.300">
    <property type="entry name" value="P-loop containing nucleotide triphosphate hydrolases"/>
    <property type="match status" value="1"/>
</dbReference>
<evidence type="ECO:0000313" key="4">
    <source>
        <dbReference type="EMBL" id="CAA9332670.1"/>
    </source>
</evidence>
<organism evidence="4">
    <name type="scientific">uncultured Frankineae bacterium</name>
    <dbReference type="NCBI Taxonomy" id="437475"/>
    <lineage>
        <taxon>Bacteria</taxon>
        <taxon>Bacillati</taxon>
        <taxon>Actinomycetota</taxon>
        <taxon>Actinomycetes</taxon>
        <taxon>Frankiales</taxon>
        <taxon>environmental samples</taxon>
    </lineage>
</organism>
<dbReference type="InterPro" id="IPR014721">
    <property type="entry name" value="Ribsml_uS5_D2-typ_fold_subgr"/>
</dbReference>
<keyword evidence="2" id="KW-0342">GTP-binding</keyword>
<dbReference type="Pfam" id="PF03144">
    <property type="entry name" value="GTP_EFTU_D2"/>
    <property type="match status" value="1"/>
</dbReference>
<proteinExistence type="predicted"/>
<dbReference type="Gene3D" id="2.40.30.10">
    <property type="entry name" value="Translation factors"/>
    <property type="match status" value="1"/>
</dbReference>
<dbReference type="InterPro" id="IPR004161">
    <property type="entry name" value="EFTu-like_2"/>
</dbReference>
<dbReference type="InterPro" id="IPR005517">
    <property type="entry name" value="Transl_elong_EFG/EF2_IV"/>
</dbReference>
<reference evidence="4" key="1">
    <citation type="submission" date="2020-02" db="EMBL/GenBank/DDBJ databases">
        <authorList>
            <person name="Meier V. D."/>
        </authorList>
    </citation>
    <scope>NUCLEOTIDE SEQUENCE</scope>
    <source>
        <strain evidence="4">AVDCRST_MAG07</strain>
    </source>
</reference>
<dbReference type="Pfam" id="PF14492">
    <property type="entry name" value="EFG_III"/>
    <property type="match status" value="1"/>
</dbReference>
<dbReference type="InterPro" id="IPR027417">
    <property type="entry name" value="P-loop_NTPase"/>
</dbReference>
<protein>
    <submittedName>
        <fullName evidence="4">Elongation factor G-like protein TM_1651</fullName>
    </submittedName>
</protein>
<dbReference type="SUPFAM" id="SSF50447">
    <property type="entry name" value="Translation proteins"/>
    <property type="match status" value="1"/>
</dbReference>
<dbReference type="GO" id="GO:0003746">
    <property type="term" value="F:translation elongation factor activity"/>
    <property type="evidence" value="ECO:0007669"/>
    <property type="project" value="UniProtKB-KW"/>
</dbReference>
<dbReference type="InterPro" id="IPR020568">
    <property type="entry name" value="Ribosomal_Su5_D2-typ_SF"/>
</dbReference>
<dbReference type="GO" id="GO:0005525">
    <property type="term" value="F:GTP binding"/>
    <property type="evidence" value="ECO:0007669"/>
    <property type="project" value="UniProtKB-KW"/>
</dbReference>
<dbReference type="InterPro" id="IPR009000">
    <property type="entry name" value="Transl_B-barrel_sf"/>
</dbReference>
<dbReference type="PANTHER" id="PTHR43261:SF6">
    <property type="entry name" value="ELONGATION FACTOR G-LIKE PROTEIN"/>
    <property type="match status" value="1"/>
</dbReference>
<dbReference type="Pfam" id="PF03764">
    <property type="entry name" value="EFG_IV"/>
    <property type="match status" value="1"/>
</dbReference>
<dbReference type="Pfam" id="PF00009">
    <property type="entry name" value="GTP_EFTU"/>
    <property type="match status" value="1"/>
</dbReference>
<dbReference type="EMBL" id="CADCUB010000095">
    <property type="protein sequence ID" value="CAA9332670.1"/>
    <property type="molecule type" value="Genomic_DNA"/>
</dbReference>
<keyword evidence="4" id="KW-0251">Elongation factor</keyword>
<dbReference type="NCBIfam" id="NF009381">
    <property type="entry name" value="PRK12740.1-5"/>
    <property type="match status" value="1"/>
</dbReference>
<dbReference type="PANTHER" id="PTHR43261">
    <property type="entry name" value="TRANSLATION ELONGATION FACTOR G-RELATED"/>
    <property type="match status" value="1"/>
</dbReference>
<dbReference type="CDD" id="cd03713">
    <property type="entry name" value="EFG_mtEFG_C"/>
    <property type="match status" value="1"/>
</dbReference>
<dbReference type="NCBIfam" id="NF009377">
    <property type="entry name" value="PRK12740.1-1"/>
    <property type="match status" value="1"/>
</dbReference>
<dbReference type="InterPro" id="IPR000795">
    <property type="entry name" value="T_Tr_GTP-bd_dom"/>
</dbReference>
<dbReference type="InterPro" id="IPR035647">
    <property type="entry name" value="EFG_III/V"/>
</dbReference>
<name>A0A6J4LFW5_9ACTN</name>
<evidence type="ECO:0000259" key="3">
    <source>
        <dbReference type="PROSITE" id="PS51722"/>
    </source>
</evidence>
<evidence type="ECO:0000256" key="2">
    <source>
        <dbReference type="ARBA" id="ARBA00023134"/>
    </source>
</evidence>
<keyword evidence="1" id="KW-0547">Nucleotide-binding</keyword>
<dbReference type="SUPFAM" id="SSF54980">
    <property type="entry name" value="EF-G C-terminal domain-like"/>
    <property type="match status" value="2"/>
</dbReference>
<dbReference type="GO" id="GO:0003924">
    <property type="term" value="F:GTPase activity"/>
    <property type="evidence" value="ECO:0007669"/>
    <property type="project" value="InterPro"/>
</dbReference>
<dbReference type="SUPFAM" id="SSF54211">
    <property type="entry name" value="Ribosomal protein S5 domain 2-like"/>
    <property type="match status" value="1"/>
</dbReference>
<dbReference type="Gene3D" id="3.30.70.240">
    <property type="match status" value="1"/>
</dbReference>
<dbReference type="InterPro" id="IPR041095">
    <property type="entry name" value="EFG_II"/>
</dbReference>
<dbReference type="Gene3D" id="3.30.70.870">
    <property type="entry name" value="Elongation Factor G (Translational Gtpase), domain 3"/>
    <property type="match status" value="1"/>
</dbReference>
<dbReference type="SUPFAM" id="SSF52540">
    <property type="entry name" value="P-loop containing nucleoside triphosphate hydrolases"/>
    <property type="match status" value="1"/>
</dbReference>
<dbReference type="Pfam" id="PF00679">
    <property type="entry name" value="EFG_C"/>
    <property type="match status" value="1"/>
</dbReference>
<dbReference type="InterPro" id="IPR035649">
    <property type="entry name" value="EFG_V"/>
</dbReference>
<dbReference type="AlphaFoldDB" id="A0A6J4LFW5"/>
<sequence length="709" mass="73789">MRAPRSAEQAPAPAPRAPALVRNVAVVGHSGAGKTTLVEALLVHAGAVARAGRVLDGTATTDSDDVEQRLHCSVSLGVAQLEHAGVKLTLLDTPGSPDFVGELRAGLRAADAVLFVVSAVGGLDAVTAQLWSECALLGIPRAVVVTQLDKPRADFDEAVALCQRLLDEAVVPLSLPMHDDDGSVAGLIALLDTRVVDHSSGARVERPADPEHVALTESLRAQLLEAVIAESEDETLLDRYLEGAELDLQTLTTDLEKAVARGHFHPALAVAPLTGVGVQELLDLLVTGFPSPLEHGTPAVTRPDGSPVAPLVCDPDGPLAAEVVKTTTDPYLGRVSYVRVFSGTLRPDLPVHVSGHGGTGTWHRPDHPDHDVDERVGALSSPLGGALRPVASCPAGDLCAVARLTSAETGDTLSGRDDPLLVSPWDLPEPQLPVAVQAESRSDEERLGQALARLVAEDPTLRLERRVDTGQQLLWCMGTAHADVVLDRLRVRHGLSIATPEVRVPQQATLARPVTVTGRHVKQSGGHGQYAVVVLEVAPGPPGSGVVFSQRVVGGAVPGTFHGSVEKGVRAQASHGVDGSGPLVDLEVVLVDGKAHSVDSSDAAFQAAGALALREAVAAGGTVPLEPWSEIAVAVPTAFVGSVMSDLSGRRARVTGNDPDPADDDRCVVRAALPEAELLTYATALRGVSHGTGSFTRTPLGFEPALARR</sequence>
<evidence type="ECO:0000256" key="1">
    <source>
        <dbReference type="ARBA" id="ARBA00022741"/>
    </source>
</evidence>
<dbReference type="Gene3D" id="3.30.230.10">
    <property type="match status" value="1"/>
</dbReference>
<dbReference type="PROSITE" id="PS51722">
    <property type="entry name" value="G_TR_2"/>
    <property type="match status" value="1"/>
</dbReference>
<dbReference type="InterPro" id="IPR000640">
    <property type="entry name" value="EFG_V-like"/>
</dbReference>